<sequence>MALSNQNYARVDFDFDSILSERFPQGNLSAPFDVLSSLDYTSFLFSPDGISKSLPISFPKSEFKNSPPKMQIQDNSESNLWWSNEDQPDIMYPGLEIESTGFEFGNTSALDSPLPDHDSWSTLSSPSSTASHLPKSSTPEKSTPVNYSYLGKSTTPLSSQKPKATKIEKLEKRREKNRTSQRRYRERKEKYIQDLENQLREVQRRYELLQARLDPKMAEVLPTKGVQPCEESTEWQWPEIRPDDKRKDMEFN</sequence>
<feature type="compositionally biased region" description="Basic and acidic residues" evidence="1">
    <location>
        <begin position="240"/>
        <end position="252"/>
    </location>
</feature>
<evidence type="ECO:0000259" key="2">
    <source>
        <dbReference type="PROSITE" id="PS50217"/>
    </source>
</evidence>
<feature type="region of interest" description="Disordered" evidence="1">
    <location>
        <begin position="222"/>
        <end position="252"/>
    </location>
</feature>
<dbReference type="PROSITE" id="PS50217">
    <property type="entry name" value="BZIP"/>
    <property type="match status" value="1"/>
</dbReference>
<name>A0A9N9Q130_9HELO</name>
<dbReference type="Pfam" id="PF00170">
    <property type="entry name" value="bZIP_1"/>
    <property type="match status" value="1"/>
</dbReference>
<dbReference type="PROSITE" id="PS00036">
    <property type="entry name" value="BZIP_BASIC"/>
    <property type="match status" value="1"/>
</dbReference>
<keyword evidence="4" id="KW-1185">Reference proteome</keyword>
<evidence type="ECO:0000313" key="3">
    <source>
        <dbReference type="EMBL" id="CAG8970937.1"/>
    </source>
</evidence>
<dbReference type="OrthoDB" id="2593073at2759"/>
<dbReference type="SMART" id="SM00338">
    <property type="entry name" value="BRLZ"/>
    <property type="match status" value="1"/>
</dbReference>
<dbReference type="InterPro" id="IPR004827">
    <property type="entry name" value="bZIP"/>
</dbReference>
<evidence type="ECO:0000313" key="4">
    <source>
        <dbReference type="Proteomes" id="UP000701801"/>
    </source>
</evidence>
<accession>A0A9N9Q130</accession>
<organism evidence="3 4">
    <name type="scientific">Hymenoscyphus albidus</name>
    <dbReference type="NCBI Taxonomy" id="595503"/>
    <lineage>
        <taxon>Eukaryota</taxon>
        <taxon>Fungi</taxon>
        <taxon>Dikarya</taxon>
        <taxon>Ascomycota</taxon>
        <taxon>Pezizomycotina</taxon>
        <taxon>Leotiomycetes</taxon>
        <taxon>Helotiales</taxon>
        <taxon>Helotiaceae</taxon>
        <taxon>Hymenoscyphus</taxon>
    </lineage>
</organism>
<feature type="compositionally biased region" description="Low complexity" evidence="1">
    <location>
        <begin position="120"/>
        <end position="137"/>
    </location>
</feature>
<dbReference type="AlphaFoldDB" id="A0A9N9Q130"/>
<feature type="region of interest" description="Disordered" evidence="1">
    <location>
        <begin position="113"/>
        <end position="185"/>
    </location>
</feature>
<dbReference type="Proteomes" id="UP000701801">
    <property type="component" value="Unassembled WGS sequence"/>
</dbReference>
<dbReference type="GO" id="GO:0003700">
    <property type="term" value="F:DNA-binding transcription factor activity"/>
    <property type="evidence" value="ECO:0007669"/>
    <property type="project" value="InterPro"/>
</dbReference>
<dbReference type="CDD" id="cd14688">
    <property type="entry name" value="bZIP_YAP"/>
    <property type="match status" value="1"/>
</dbReference>
<dbReference type="Gene3D" id="1.20.5.170">
    <property type="match status" value="1"/>
</dbReference>
<dbReference type="InterPro" id="IPR046347">
    <property type="entry name" value="bZIP_sf"/>
</dbReference>
<proteinExistence type="predicted"/>
<evidence type="ECO:0000256" key="1">
    <source>
        <dbReference type="SAM" id="MobiDB-lite"/>
    </source>
</evidence>
<feature type="compositionally biased region" description="Polar residues" evidence="1">
    <location>
        <begin position="139"/>
        <end position="162"/>
    </location>
</feature>
<comment type="caution">
    <text evidence="3">The sequence shown here is derived from an EMBL/GenBank/DDBJ whole genome shotgun (WGS) entry which is preliminary data.</text>
</comment>
<feature type="domain" description="BZIP" evidence="2">
    <location>
        <begin position="167"/>
        <end position="214"/>
    </location>
</feature>
<gene>
    <name evidence="3" type="ORF">HYALB_00000917</name>
</gene>
<dbReference type="EMBL" id="CAJVRM010000003">
    <property type="protein sequence ID" value="CAG8970937.1"/>
    <property type="molecule type" value="Genomic_DNA"/>
</dbReference>
<dbReference type="SUPFAM" id="SSF57959">
    <property type="entry name" value="Leucine zipper domain"/>
    <property type="match status" value="1"/>
</dbReference>
<reference evidence="3" key="1">
    <citation type="submission" date="2021-07" db="EMBL/GenBank/DDBJ databases">
        <authorList>
            <person name="Durling M."/>
        </authorList>
    </citation>
    <scope>NUCLEOTIDE SEQUENCE</scope>
</reference>
<protein>
    <recommendedName>
        <fullName evidence="2">BZIP domain-containing protein</fullName>
    </recommendedName>
</protein>
<feature type="compositionally biased region" description="Basic and acidic residues" evidence="1">
    <location>
        <begin position="165"/>
        <end position="178"/>
    </location>
</feature>